<gene>
    <name evidence="2" type="ORF">CKQ80_09560</name>
</gene>
<keyword evidence="3" id="KW-1185">Reference proteome</keyword>
<feature type="compositionally biased region" description="Low complexity" evidence="1">
    <location>
        <begin position="107"/>
        <end position="126"/>
    </location>
</feature>
<feature type="region of interest" description="Disordered" evidence="1">
    <location>
        <begin position="77"/>
        <end position="126"/>
    </location>
</feature>
<proteinExistence type="predicted"/>
<accession>A0A2A2PJI8</accession>
<evidence type="ECO:0000313" key="3">
    <source>
        <dbReference type="Proteomes" id="UP000217830"/>
    </source>
</evidence>
<evidence type="ECO:0000313" key="2">
    <source>
        <dbReference type="EMBL" id="PAW55543.1"/>
    </source>
</evidence>
<reference evidence="2 3" key="1">
    <citation type="submission" date="2017-08" db="EMBL/GenBank/DDBJ databases">
        <title>Draft Genome Sequence of Pseudomonas moraviensis TYU6, isolated from Taxus cuspidata by using PacBio Single-Molecule Real-Time Technology.</title>
        <authorList>
            <person name="Baek K.-H."/>
            <person name="Mishra A.K."/>
        </authorList>
    </citation>
    <scope>NUCLEOTIDE SEQUENCE [LARGE SCALE GENOMIC DNA]</scope>
    <source>
        <strain evidence="2 3">TYU6</strain>
    </source>
</reference>
<sequence length="126" mass="13057">MQVTAKERGFYGGSIKDPGDTFQLTDKKHFSNQWMVKGTEAPAKEVPKYTGYVAARGAAGKFVVKDAAGQMVGSFTGTKAEAEAEADRLNAGGEIGGTEAPAKEVGQQDADSNDNNGGDSNGLPDA</sequence>
<organism evidence="2 3">
    <name type="scientific">Pseudomonas moraviensis</name>
    <dbReference type="NCBI Taxonomy" id="321662"/>
    <lineage>
        <taxon>Bacteria</taxon>
        <taxon>Pseudomonadati</taxon>
        <taxon>Pseudomonadota</taxon>
        <taxon>Gammaproteobacteria</taxon>
        <taxon>Pseudomonadales</taxon>
        <taxon>Pseudomonadaceae</taxon>
        <taxon>Pseudomonas</taxon>
    </lineage>
</organism>
<dbReference type="EMBL" id="NRST01000001">
    <property type="protein sequence ID" value="PAW55543.1"/>
    <property type="molecule type" value="Genomic_DNA"/>
</dbReference>
<comment type="caution">
    <text evidence="2">The sequence shown here is derived from an EMBL/GenBank/DDBJ whole genome shotgun (WGS) entry which is preliminary data.</text>
</comment>
<dbReference type="RefSeq" id="WP_095667525.1">
    <property type="nucleotide sequence ID" value="NZ_NRSS01000004.1"/>
</dbReference>
<protein>
    <submittedName>
        <fullName evidence="2">Uncharacterized protein</fullName>
    </submittedName>
</protein>
<dbReference type="Proteomes" id="UP000217830">
    <property type="component" value="Unassembled WGS sequence"/>
</dbReference>
<name>A0A2A2PJI8_9PSED</name>
<dbReference type="AlphaFoldDB" id="A0A2A2PJI8"/>
<evidence type="ECO:0000256" key="1">
    <source>
        <dbReference type="SAM" id="MobiDB-lite"/>
    </source>
</evidence>